<comment type="caution">
    <text evidence="2">The sequence shown here is derived from an EMBL/GenBank/DDBJ whole genome shotgun (WGS) entry which is preliminary data.</text>
</comment>
<keyword evidence="3" id="KW-1185">Reference proteome</keyword>
<evidence type="ECO:0000313" key="3">
    <source>
        <dbReference type="Proteomes" id="UP001273166"/>
    </source>
</evidence>
<organism evidence="2 3">
    <name type="scientific">Chaetomium strumarium</name>
    <dbReference type="NCBI Taxonomy" id="1170767"/>
    <lineage>
        <taxon>Eukaryota</taxon>
        <taxon>Fungi</taxon>
        <taxon>Dikarya</taxon>
        <taxon>Ascomycota</taxon>
        <taxon>Pezizomycotina</taxon>
        <taxon>Sordariomycetes</taxon>
        <taxon>Sordariomycetidae</taxon>
        <taxon>Sordariales</taxon>
        <taxon>Chaetomiaceae</taxon>
        <taxon>Chaetomium</taxon>
    </lineage>
</organism>
<sequence length="114" mass="12977">MNMSVGFAMVIGTWPFCASHAHHMCALHARHVSLCFSPRHGDAGGVANGCQKPFRRQHRTRRKEPKRYTASFTFTIKRGFGEGRGDPETERKVKQRRRNGMRQTSPHLLGISCR</sequence>
<reference evidence="2" key="1">
    <citation type="journal article" date="2023" name="Mol. Phylogenet. Evol.">
        <title>Genome-scale phylogeny and comparative genomics of the fungal order Sordariales.</title>
        <authorList>
            <person name="Hensen N."/>
            <person name="Bonometti L."/>
            <person name="Westerberg I."/>
            <person name="Brannstrom I.O."/>
            <person name="Guillou S."/>
            <person name="Cros-Aarteil S."/>
            <person name="Calhoun S."/>
            <person name="Haridas S."/>
            <person name="Kuo A."/>
            <person name="Mondo S."/>
            <person name="Pangilinan J."/>
            <person name="Riley R."/>
            <person name="LaButti K."/>
            <person name="Andreopoulos B."/>
            <person name="Lipzen A."/>
            <person name="Chen C."/>
            <person name="Yan M."/>
            <person name="Daum C."/>
            <person name="Ng V."/>
            <person name="Clum A."/>
            <person name="Steindorff A."/>
            <person name="Ohm R.A."/>
            <person name="Martin F."/>
            <person name="Silar P."/>
            <person name="Natvig D.O."/>
            <person name="Lalanne C."/>
            <person name="Gautier V."/>
            <person name="Ament-Velasquez S.L."/>
            <person name="Kruys A."/>
            <person name="Hutchinson M.I."/>
            <person name="Powell A.J."/>
            <person name="Barry K."/>
            <person name="Miller A.N."/>
            <person name="Grigoriev I.V."/>
            <person name="Debuchy R."/>
            <person name="Gladieux P."/>
            <person name="Hiltunen Thoren M."/>
            <person name="Johannesson H."/>
        </authorList>
    </citation>
    <scope>NUCLEOTIDE SEQUENCE</scope>
    <source>
        <strain evidence="2">CBS 333.67</strain>
    </source>
</reference>
<dbReference type="EMBL" id="JAUDZG010000002">
    <property type="protein sequence ID" value="KAK3308087.1"/>
    <property type="molecule type" value="Genomic_DNA"/>
</dbReference>
<protein>
    <submittedName>
        <fullName evidence="2">Uncharacterized protein</fullName>
    </submittedName>
</protein>
<dbReference type="Proteomes" id="UP001273166">
    <property type="component" value="Unassembled WGS sequence"/>
</dbReference>
<accession>A0AAJ0M3X3</accession>
<feature type="region of interest" description="Disordered" evidence="1">
    <location>
        <begin position="46"/>
        <end position="66"/>
    </location>
</feature>
<dbReference type="RefSeq" id="XP_062723867.1">
    <property type="nucleotide sequence ID" value="XM_062871502.1"/>
</dbReference>
<reference evidence="2" key="2">
    <citation type="submission" date="2023-06" db="EMBL/GenBank/DDBJ databases">
        <authorList>
            <consortium name="Lawrence Berkeley National Laboratory"/>
            <person name="Mondo S.J."/>
            <person name="Hensen N."/>
            <person name="Bonometti L."/>
            <person name="Westerberg I."/>
            <person name="Brannstrom I.O."/>
            <person name="Guillou S."/>
            <person name="Cros-Aarteil S."/>
            <person name="Calhoun S."/>
            <person name="Haridas S."/>
            <person name="Kuo A."/>
            <person name="Pangilinan J."/>
            <person name="Riley R."/>
            <person name="Labutti K."/>
            <person name="Andreopoulos B."/>
            <person name="Lipzen A."/>
            <person name="Chen C."/>
            <person name="Yanf M."/>
            <person name="Daum C."/>
            <person name="Ng V."/>
            <person name="Clum A."/>
            <person name="Steindorff A."/>
            <person name="Ohm R."/>
            <person name="Martin F."/>
            <person name="Silar P."/>
            <person name="Natvig D."/>
            <person name="Lalanne C."/>
            <person name="Gautier V."/>
            <person name="Ament-Velasquez S.L."/>
            <person name="Kruys A."/>
            <person name="Hutchinson M.I."/>
            <person name="Powell A.J."/>
            <person name="Barry K."/>
            <person name="Miller A.N."/>
            <person name="Grigoriev I.V."/>
            <person name="Debuchy R."/>
            <person name="Gladieux P."/>
            <person name="Thoren M.H."/>
            <person name="Johannesson H."/>
        </authorList>
    </citation>
    <scope>NUCLEOTIDE SEQUENCE</scope>
    <source>
        <strain evidence="2">CBS 333.67</strain>
    </source>
</reference>
<evidence type="ECO:0000256" key="1">
    <source>
        <dbReference type="SAM" id="MobiDB-lite"/>
    </source>
</evidence>
<name>A0AAJ0M3X3_9PEZI</name>
<dbReference type="GeneID" id="87890331"/>
<proteinExistence type="predicted"/>
<gene>
    <name evidence="2" type="ORF">B0T15DRAFT_97213</name>
</gene>
<feature type="compositionally biased region" description="Basic and acidic residues" evidence="1">
    <location>
        <begin position="79"/>
        <end position="92"/>
    </location>
</feature>
<evidence type="ECO:0000313" key="2">
    <source>
        <dbReference type="EMBL" id="KAK3308087.1"/>
    </source>
</evidence>
<feature type="compositionally biased region" description="Basic residues" evidence="1">
    <location>
        <begin position="53"/>
        <end position="65"/>
    </location>
</feature>
<feature type="region of interest" description="Disordered" evidence="1">
    <location>
        <begin position="78"/>
        <end position="114"/>
    </location>
</feature>
<dbReference type="AlphaFoldDB" id="A0AAJ0M3X3"/>